<dbReference type="EMBL" id="BMIP01000005">
    <property type="protein sequence ID" value="GGD74082.1"/>
    <property type="molecule type" value="Genomic_DNA"/>
</dbReference>
<protein>
    <submittedName>
        <fullName evidence="1">Uncharacterized protein</fullName>
    </submittedName>
</protein>
<comment type="caution">
    <text evidence="1">The sequence shown here is derived from an EMBL/GenBank/DDBJ whole genome shotgun (WGS) entry which is preliminary data.</text>
</comment>
<evidence type="ECO:0000313" key="1">
    <source>
        <dbReference type="EMBL" id="GGD74082.1"/>
    </source>
</evidence>
<evidence type="ECO:0000313" key="2">
    <source>
        <dbReference type="Proteomes" id="UP000612349"/>
    </source>
</evidence>
<dbReference type="RefSeq" id="WP_066777031.1">
    <property type="nucleotide sequence ID" value="NZ_BMIP01000005.1"/>
</dbReference>
<organism evidence="1 2">
    <name type="scientific">Croceicoccus mobilis</name>
    <dbReference type="NCBI Taxonomy" id="1703339"/>
    <lineage>
        <taxon>Bacteria</taxon>
        <taxon>Pseudomonadati</taxon>
        <taxon>Pseudomonadota</taxon>
        <taxon>Alphaproteobacteria</taxon>
        <taxon>Sphingomonadales</taxon>
        <taxon>Erythrobacteraceae</taxon>
        <taxon>Croceicoccus</taxon>
    </lineage>
</organism>
<accession>A0A917DW26</accession>
<dbReference type="AlphaFoldDB" id="A0A917DW26"/>
<proteinExistence type="predicted"/>
<keyword evidence="2" id="KW-1185">Reference proteome</keyword>
<sequence>MSVPRTRREANRISHLELIAPSRLAHFRRVEQLRPLSEAERETRDLFIRIRHQRAERQRANGTYPKGRAHGA</sequence>
<dbReference type="Proteomes" id="UP000612349">
    <property type="component" value="Unassembled WGS sequence"/>
</dbReference>
<gene>
    <name evidence="1" type="ORF">GCM10010990_24650</name>
</gene>
<reference evidence="1" key="1">
    <citation type="journal article" date="2014" name="Int. J. Syst. Evol. Microbiol.">
        <title>Complete genome sequence of Corynebacterium casei LMG S-19264T (=DSM 44701T), isolated from a smear-ripened cheese.</title>
        <authorList>
            <consortium name="US DOE Joint Genome Institute (JGI-PGF)"/>
            <person name="Walter F."/>
            <person name="Albersmeier A."/>
            <person name="Kalinowski J."/>
            <person name="Ruckert C."/>
        </authorList>
    </citation>
    <scope>NUCLEOTIDE SEQUENCE</scope>
    <source>
        <strain evidence="1">CGMCC 1.15360</strain>
    </source>
</reference>
<name>A0A917DW26_9SPHN</name>
<reference evidence="1" key="2">
    <citation type="submission" date="2020-09" db="EMBL/GenBank/DDBJ databases">
        <authorList>
            <person name="Sun Q."/>
            <person name="Zhou Y."/>
        </authorList>
    </citation>
    <scope>NUCLEOTIDE SEQUENCE</scope>
    <source>
        <strain evidence="1">CGMCC 1.15360</strain>
    </source>
</reference>